<evidence type="ECO:0000313" key="3">
    <source>
        <dbReference type="Proteomes" id="UP000050761"/>
    </source>
</evidence>
<dbReference type="Proteomes" id="UP000050761">
    <property type="component" value="Unassembled WGS sequence"/>
</dbReference>
<keyword evidence="1" id="KW-0472">Membrane</keyword>
<sequence>MSSNHPRSEPCRPVIVITHRAEDLDAPHSTSCIGGVRPWHPRREELAIAGRGRLRNRVCRTLRPILAIGLYFNIMVILCLIFVAIARSASHSRDVGYLICLTGRRVRELGPEILNEIFVVL</sequence>
<evidence type="ECO:0000313" key="2">
    <source>
        <dbReference type="EMBL" id="VDO64219.1"/>
    </source>
</evidence>
<evidence type="ECO:0000313" key="4">
    <source>
        <dbReference type="WBParaSite" id="HPBE_0000534501-mRNA-1"/>
    </source>
</evidence>
<keyword evidence="3" id="KW-1185">Reference proteome</keyword>
<evidence type="ECO:0000256" key="1">
    <source>
        <dbReference type="SAM" id="Phobius"/>
    </source>
</evidence>
<reference evidence="2 3" key="1">
    <citation type="submission" date="2018-11" db="EMBL/GenBank/DDBJ databases">
        <authorList>
            <consortium name="Pathogen Informatics"/>
        </authorList>
    </citation>
    <scope>NUCLEOTIDE SEQUENCE [LARGE SCALE GENOMIC DNA]</scope>
</reference>
<accession>A0A3P7XES2</accession>
<accession>A0A183FFM7</accession>
<organism evidence="3 4">
    <name type="scientific">Heligmosomoides polygyrus</name>
    <name type="common">Parasitic roundworm</name>
    <dbReference type="NCBI Taxonomy" id="6339"/>
    <lineage>
        <taxon>Eukaryota</taxon>
        <taxon>Metazoa</taxon>
        <taxon>Ecdysozoa</taxon>
        <taxon>Nematoda</taxon>
        <taxon>Chromadorea</taxon>
        <taxon>Rhabditida</taxon>
        <taxon>Rhabditina</taxon>
        <taxon>Rhabditomorpha</taxon>
        <taxon>Strongyloidea</taxon>
        <taxon>Heligmosomidae</taxon>
        <taxon>Heligmosomoides</taxon>
    </lineage>
</organism>
<protein>
    <submittedName>
        <fullName evidence="4">G_PROTEIN_RECEP_F1_2 domain-containing protein</fullName>
    </submittedName>
</protein>
<name>A0A183FFM7_HELPZ</name>
<keyword evidence="1" id="KW-0812">Transmembrane</keyword>
<reference evidence="4" key="2">
    <citation type="submission" date="2019-09" db="UniProtKB">
        <authorList>
            <consortium name="WormBaseParasite"/>
        </authorList>
    </citation>
    <scope>IDENTIFICATION</scope>
</reference>
<gene>
    <name evidence="2" type="ORF">HPBE_LOCUS5346</name>
</gene>
<proteinExistence type="predicted"/>
<keyword evidence="1" id="KW-1133">Transmembrane helix</keyword>
<dbReference type="AlphaFoldDB" id="A0A183FFM7"/>
<dbReference type="EMBL" id="UZAH01025454">
    <property type="protein sequence ID" value="VDO64219.1"/>
    <property type="molecule type" value="Genomic_DNA"/>
</dbReference>
<dbReference type="WBParaSite" id="HPBE_0000534501-mRNA-1">
    <property type="protein sequence ID" value="HPBE_0000534501-mRNA-1"/>
    <property type="gene ID" value="HPBE_0000534501"/>
</dbReference>
<feature type="transmembrane region" description="Helical" evidence="1">
    <location>
        <begin position="65"/>
        <end position="86"/>
    </location>
</feature>